<feature type="signal peptide" evidence="1">
    <location>
        <begin position="1"/>
        <end position="23"/>
    </location>
</feature>
<gene>
    <name evidence="2" type="ORF">NCTC11842_01210</name>
</gene>
<accession>A0A2X2E6Z4</accession>
<dbReference type="Proteomes" id="UP000250443">
    <property type="component" value="Unassembled WGS sequence"/>
</dbReference>
<evidence type="ECO:0000313" key="2">
    <source>
        <dbReference type="EMBL" id="SPZ03869.1"/>
    </source>
</evidence>
<proteinExistence type="predicted"/>
<name>A0A2X2E6Z4_PSELU</name>
<organism evidence="2 3">
    <name type="scientific">Pseudomonas luteola</name>
    <dbReference type="NCBI Taxonomy" id="47886"/>
    <lineage>
        <taxon>Bacteria</taxon>
        <taxon>Pseudomonadati</taxon>
        <taxon>Pseudomonadota</taxon>
        <taxon>Gammaproteobacteria</taxon>
        <taxon>Pseudomonadales</taxon>
        <taxon>Pseudomonadaceae</taxon>
        <taxon>Pseudomonas</taxon>
    </lineage>
</organism>
<dbReference type="AlphaFoldDB" id="A0A2X2E6Z4"/>
<evidence type="ECO:0008006" key="4">
    <source>
        <dbReference type="Google" id="ProtNLM"/>
    </source>
</evidence>
<dbReference type="RefSeq" id="WP_010795287.1">
    <property type="nucleotide sequence ID" value="NZ_CP044086.1"/>
</dbReference>
<sequence>MNLTITRTLLLVGALGVTTVAFSAWHEPGATVVQGHEGISYCQTPANARMVKAVPSDENLMLFLYGMTQRAAGAH</sequence>
<reference evidence="2 3" key="1">
    <citation type="submission" date="2018-06" db="EMBL/GenBank/DDBJ databases">
        <authorList>
            <consortium name="Pathogen Informatics"/>
            <person name="Doyle S."/>
        </authorList>
    </citation>
    <scope>NUCLEOTIDE SEQUENCE [LARGE SCALE GENOMIC DNA]</scope>
    <source>
        <strain evidence="2 3">NCTC11842</strain>
    </source>
</reference>
<dbReference type="EMBL" id="UAUF01000009">
    <property type="protein sequence ID" value="SPZ03869.1"/>
    <property type="molecule type" value="Genomic_DNA"/>
</dbReference>
<keyword evidence="1" id="KW-0732">Signal</keyword>
<evidence type="ECO:0000313" key="3">
    <source>
        <dbReference type="Proteomes" id="UP000250443"/>
    </source>
</evidence>
<evidence type="ECO:0000256" key="1">
    <source>
        <dbReference type="SAM" id="SignalP"/>
    </source>
</evidence>
<feature type="chain" id="PRO_5016057789" description="Secreted protein" evidence="1">
    <location>
        <begin position="24"/>
        <end position="75"/>
    </location>
</feature>
<protein>
    <recommendedName>
        <fullName evidence="4">Secreted protein</fullName>
    </recommendedName>
</protein>